<evidence type="ECO:0000256" key="7">
    <source>
        <dbReference type="ARBA" id="ARBA00047899"/>
    </source>
</evidence>
<evidence type="ECO:0000256" key="3">
    <source>
        <dbReference type="ARBA" id="ARBA00022679"/>
    </source>
</evidence>
<dbReference type="AlphaFoldDB" id="A0A9P4JNH9"/>
<keyword evidence="2" id="KW-0723">Serine/threonine-protein kinase</keyword>
<dbReference type="PANTHER" id="PTHR24419">
    <property type="entry name" value="INTERLEUKIN-1 RECEPTOR-ASSOCIATED KINASE"/>
    <property type="match status" value="1"/>
</dbReference>
<evidence type="ECO:0000256" key="2">
    <source>
        <dbReference type="ARBA" id="ARBA00022527"/>
    </source>
</evidence>
<dbReference type="SUPFAM" id="SSF56112">
    <property type="entry name" value="Protein kinase-like (PK-like)"/>
    <property type="match status" value="1"/>
</dbReference>
<dbReference type="Gene3D" id="1.10.510.10">
    <property type="entry name" value="Transferase(Phosphotransferase) domain 1"/>
    <property type="match status" value="1"/>
</dbReference>
<evidence type="ECO:0000256" key="8">
    <source>
        <dbReference type="ARBA" id="ARBA00048679"/>
    </source>
</evidence>
<dbReference type="PANTHER" id="PTHR24419:SF18">
    <property type="entry name" value="SERINE_THREONINE-PROTEIN KINASE HASPIN"/>
    <property type="match status" value="1"/>
</dbReference>
<keyword evidence="3" id="KW-0808">Transferase</keyword>
<evidence type="ECO:0000256" key="4">
    <source>
        <dbReference type="ARBA" id="ARBA00022741"/>
    </source>
</evidence>
<feature type="non-terminal residue" evidence="11">
    <location>
        <position position="508"/>
    </location>
</feature>
<organism evidence="11 12">
    <name type="scientific">Delitschia confertaspora ATCC 74209</name>
    <dbReference type="NCBI Taxonomy" id="1513339"/>
    <lineage>
        <taxon>Eukaryota</taxon>
        <taxon>Fungi</taxon>
        <taxon>Dikarya</taxon>
        <taxon>Ascomycota</taxon>
        <taxon>Pezizomycotina</taxon>
        <taxon>Dothideomycetes</taxon>
        <taxon>Pleosporomycetidae</taxon>
        <taxon>Pleosporales</taxon>
        <taxon>Delitschiaceae</taxon>
        <taxon>Delitschia</taxon>
    </lineage>
</organism>
<dbReference type="GO" id="GO:0005634">
    <property type="term" value="C:nucleus"/>
    <property type="evidence" value="ECO:0007669"/>
    <property type="project" value="TreeGrafter"/>
</dbReference>
<feature type="region of interest" description="Disordered" evidence="9">
    <location>
        <begin position="376"/>
        <end position="399"/>
    </location>
</feature>
<comment type="catalytic activity">
    <reaction evidence="8">
        <text>L-seryl-[protein] + ATP = O-phospho-L-seryl-[protein] + ADP + H(+)</text>
        <dbReference type="Rhea" id="RHEA:17989"/>
        <dbReference type="Rhea" id="RHEA-COMP:9863"/>
        <dbReference type="Rhea" id="RHEA-COMP:11604"/>
        <dbReference type="ChEBI" id="CHEBI:15378"/>
        <dbReference type="ChEBI" id="CHEBI:29999"/>
        <dbReference type="ChEBI" id="CHEBI:30616"/>
        <dbReference type="ChEBI" id="CHEBI:83421"/>
        <dbReference type="ChEBI" id="CHEBI:456216"/>
        <dbReference type="EC" id="2.7.11.1"/>
    </reaction>
</comment>
<dbReference type="EMBL" id="ML993940">
    <property type="protein sequence ID" value="KAF2202335.1"/>
    <property type="molecule type" value="Genomic_DNA"/>
</dbReference>
<accession>A0A9P4JNH9</accession>
<comment type="catalytic activity">
    <reaction evidence="7">
        <text>L-threonyl-[protein] + ATP = O-phospho-L-threonyl-[protein] + ADP + H(+)</text>
        <dbReference type="Rhea" id="RHEA:46608"/>
        <dbReference type="Rhea" id="RHEA-COMP:11060"/>
        <dbReference type="Rhea" id="RHEA-COMP:11605"/>
        <dbReference type="ChEBI" id="CHEBI:15378"/>
        <dbReference type="ChEBI" id="CHEBI:30013"/>
        <dbReference type="ChEBI" id="CHEBI:30616"/>
        <dbReference type="ChEBI" id="CHEBI:61977"/>
        <dbReference type="ChEBI" id="CHEBI:456216"/>
        <dbReference type="EC" id="2.7.11.1"/>
    </reaction>
</comment>
<dbReference type="InterPro" id="IPR011009">
    <property type="entry name" value="Kinase-like_dom_sf"/>
</dbReference>
<sequence length="508" mass="57296">PKPDPVPQDIYTAHVSPLLKLSNYSFIKQFNDWSSELDPDFTVSKIAEASYGEVYRLTLKPAASGRTGLTRADESVLKVVQIKPPPNAPIATVPAGRSKRGKGNAEMQARLQADKEEKENWMSSVQLVHGEVNLLQHLTSIPGFTNFRELLILQGRPSTSFVQAWKSWNKSRDKAHKSIFPDPSKKSSYDDAQLWAVIEMQDAGIDLERLIEQGGMGSIWEVWDVFWGVAISVAKGEEGVKFEHRDLHLGNICIRSRTRDTSLVEPRITISDLHQKLGFTGLETTLIDYGLCRADLVDADELGGEQREGGEEVEKRHLPTPPPEVPEPEVAYQDLDGDPAVFEGDATQEHQYEIYRFMRAIAYFGDPLKPQPPFACNQQNQLQQPEPDIPLRSPRKAPVKEEVPQTDVWRYYLPKTNLIWLHFLLHKLFQYLTLPSESTPRAIRSRVQIREDIDQKKLHRKATKLEKVLKTVRGMLEPEELGKAGSLGSAGELVLMAVGEGWLRGEDV</sequence>
<feature type="compositionally biased region" description="Basic and acidic residues" evidence="9">
    <location>
        <begin position="304"/>
        <end position="317"/>
    </location>
</feature>
<evidence type="ECO:0000313" key="11">
    <source>
        <dbReference type="EMBL" id="KAF2202335.1"/>
    </source>
</evidence>
<evidence type="ECO:0000313" key="12">
    <source>
        <dbReference type="Proteomes" id="UP000799536"/>
    </source>
</evidence>
<dbReference type="GO" id="GO:0072354">
    <property type="term" value="F:histone H3T3 kinase activity"/>
    <property type="evidence" value="ECO:0007669"/>
    <property type="project" value="TreeGrafter"/>
</dbReference>
<dbReference type="Proteomes" id="UP000799536">
    <property type="component" value="Unassembled WGS sequence"/>
</dbReference>
<feature type="region of interest" description="Disordered" evidence="9">
    <location>
        <begin position="304"/>
        <end position="326"/>
    </location>
</feature>
<dbReference type="Pfam" id="PF12330">
    <property type="entry name" value="Haspin_kinase"/>
    <property type="match status" value="1"/>
</dbReference>
<gene>
    <name evidence="11" type="ORF">GQ43DRAFT_358973</name>
</gene>
<evidence type="ECO:0000256" key="9">
    <source>
        <dbReference type="SAM" id="MobiDB-lite"/>
    </source>
</evidence>
<dbReference type="GO" id="GO:0035556">
    <property type="term" value="P:intracellular signal transduction"/>
    <property type="evidence" value="ECO:0007669"/>
    <property type="project" value="TreeGrafter"/>
</dbReference>
<dbReference type="GO" id="GO:0000278">
    <property type="term" value="P:mitotic cell cycle"/>
    <property type="evidence" value="ECO:0007669"/>
    <property type="project" value="TreeGrafter"/>
</dbReference>
<dbReference type="SMART" id="SM01331">
    <property type="entry name" value="DUF3635"/>
    <property type="match status" value="1"/>
</dbReference>
<comment type="caution">
    <text evidence="11">The sequence shown here is derived from an EMBL/GenBank/DDBJ whole genome shotgun (WGS) entry which is preliminary data.</text>
</comment>
<evidence type="ECO:0000256" key="5">
    <source>
        <dbReference type="ARBA" id="ARBA00022777"/>
    </source>
</evidence>
<keyword evidence="12" id="KW-1185">Reference proteome</keyword>
<evidence type="ECO:0000259" key="10">
    <source>
        <dbReference type="SMART" id="SM01331"/>
    </source>
</evidence>
<evidence type="ECO:0000256" key="1">
    <source>
        <dbReference type="ARBA" id="ARBA00012513"/>
    </source>
</evidence>
<reference evidence="11" key="1">
    <citation type="journal article" date="2020" name="Stud. Mycol.">
        <title>101 Dothideomycetes genomes: a test case for predicting lifestyles and emergence of pathogens.</title>
        <authorList>
            <person name="Haridas S."/>
            <person name="Albert R."/>
            <person name="Binder M."/>
            <person name="Bloem J."/>
            <person name="Labutti K."/>
            <person name="Salamov A."/>
            <person name="Andreopoulos B."/>
            <person name="Baker S."/>
            <person name="Barry K."/>
            <person name="Bills G."/>
            <person name="Bluhm B."/>
            <person name="Cannon C."/>
            <person name="Castanera R."/>
            <person name="Culley D."/>
            <person name="Daum C."/>
            <person name="Ezra D."/>
            <person name="Gonzalez J."/>
            <person name="Henrissat B."/>
            <person name="Kuo A."/>
            <person name="Liang C."/>
            <person name="Lipzen A."/>
            <person name="Lutzoni F."/>
            <person name="Magnuson J."/>
            <person name="Mondo S."/>
            <person name="Nolan M."/>
            <person name="Ohm R."/>
            <person name="Pangilinan J."/>
            <person name="Park H.-J."/>
            <person name="Ramirez L."/>
            <person name="Alfaro M."/>
            <person name="Sun H."/>
            <person name="Tritt A."/>
            <person name="Yoshinaga Y."/>
            <person name="Zwiers L.-H."/>
            <person name="Turgeon B."/>
            <person name="Goodwin S."/>
            <person name="Spatafora J."/>
            <person name="Crous P."/>
            <person name="Grigoriev I."/>
        </authorList>
    </citation>
    <scope>NUCLEOTIDE SEQUENCE</scope>
    <source>
        <strain evidence="11">ATCC 74209</strain>
    </source>
</reference>
<feature type="domain" description="Serine/threonine-protein kinase haspin C-terminal" evidence="10">
    <location>
        <begin position="339"/>
        <end position="470"/>
    </location>
</feature>
<proteinExistence type="predicted"/>
<evidence type="ECO:0000256" key="6">
    <source>
        <dbReference type="ARBA" id="ARBA00022840"/>
    </source>
</evidence>
<dbReference type="GO" id="GO:0005737">
    <property type="term" value="C:cytoplasm"/>
    <property type="evidence" value="ECO:0007669"/>
    <property type="project" value="TreeGrafter"/>
</dbReference>
<protein>
    <recommendedName>
        <fullName evidence="1">non-specific serine/threonine protein kinase</fullName>
        <ecNumber evidence="1">2.7.11.1</ecNumber>
    </recommendedName>
</protein>
<dbReference type="InterPro" id="IPR024604">
    <property type="entry name" value="GSG2_C"/>
</dbReference>
<dbReference type="EC" id="2.7.11.1" evidence="1"/>
<dbReference type="GO" id="GO:0005524">
    <property type="term" value="F:ATP binding"/>
    <property type="evidence" value="ECO:0007669"/>
    <property type="project" value="UniProtKB-KW"/>
</dbReference>
<keyword evidence="5" id="KW-0418">Kinase</keyword>
<keyword evidence="6" id="KW-0067">ATP-binding</keyword>
<dbReference type="Gene3D" id="3.30.200.20">
    <property type="entry name" value="Phosphorylase Kinase, domain 1"/>
    <property type="match status" value="1"/>
</dbReference>
<name>A0A9P4JNH9_9PLEO</name>
<feature type="non-terminal residue" evidence="11">
    <location>
        <position position="1"/>
    </location>
</feature>
<dbReference type="OrthoDB" id="21018at2759"/>
<keyword evidence="4" id="KW-0547">Nucleotide-binding</keyword>